<dbReference type="InterPro" id="IPR052906">
    <property type="entry name" value="Type_IV_Methyl-Rstrct_Enzyme"/>
</dbReference>
<sequence length="299" mass="33607">MAKLKGPRFIQYFQPVIDGLRDLGSSAKPKEVYSWIAEHQDVPKSEIEGTTKGGQSKFENKVGWARFYLAKAGLIDTEQRGVWVLTELGRKANLTHDEAYQLFRSIHDGFPRAGKTSDPNEKSSPVEDEDASAPDEKLYLNQDDVQERLVELLRSMTDKGFEELCARLLRHIGFENVKVTGQRGDQGVDGEGYLLINRFVRTKVMFQCKRYEGTVGPDKIRDFRGAISGRAERGIFLTTGSFTRGAVTEAARENTTAIELVDIDRLLELMIEEGLGVKETKALTIEDGFFEPYLKTSSD</sequence>
<dbReference type="Pfam" id="PF04471">
    <property type="entry name" value="Mrr_cat"/>
    <property type="match status" value="1"/>
</dbReference>
<dbReference type="SUPFAM" id="SSF52980">
    <property type="entry name" value="Restriction endonuclease-like"/>
    <property type="match status" value="1"/>
</dbReference>
<dbReference type="InterPro" id="IPR007560">
    <property type="entry name" value="Restrct_endonuc_IV_Mrr"/>
</dbReference>
<reference evidence="5" key="1">
    <citation type="submission" date="2019-01" db="EMBL/GenBank/DDBJ databases">
        <title>Gri0909 isolated from a small marine red alga.</title>
        <authorList>
            <person name="Kim J."/>
            <person name="Jeong S.E."/>
            <person name="Jeon C.O."/>
        </authorList>
    </citation>
    <scope>NUCLEOTIDE SEQUENCE [LARGE SCALE GENOMIC DNA]</scope>
    <source>
        <strain evidence="5">Gri0909</strain>
    </source>
</reference>
<feature type="region of interest" description="Disordered" evidence="1">
    <location>
        <begin position="111"/>
        <end position="136"/>
    </location>
</feature>
<dbReference type="RefSeq" id="WP_127767978.1">
    <property type="nucleotide sequence ID" value="NZ_SADE01000004.1"/>
</dbReference>
<dbReference type="OrthoDB" id="9803736at2"/>
<dbReference type="Proteomes" id="UP000287447">
    <property type="component" value="Unassembled WGS sequence"/>
</dbReference>
<evidence type="ECO:0000313" key="5">
    <source>
        <dbReference type="Proteomes" id="UP000287447"/>
    </source>
</evidence>
<keyword evidence="4" id="KW-0540">Nuclease</keyword>
<dbReference type="AlphaFoldDB" id="A0A3S2Y095"/>
<dbReference type="EMBL" id="SADE01000004">
    <property type="protein sequence ID" value="RVU33948.1"/>
    <property type="molecule type" value="Genomic_DNA"/>
</dbReference>
<dbReference type="PANTHER" id="PTHR30015:SF7">
    <property type="entry name" value="TYPE IV METHYL-DIRECTED RESTRICTION ENZYME ECOKMRR"/>
    <property type="match status" value="1"/>
</dbReference>
<keyword evidence="5" id="KW-1185">Reference proteome</keyword>
<feature type="domain" description="Restriction system protein Mrr-like N-terminal" evidence="3">
    <location>
        <begin position="11"/>
        <end position="92"/>
    </location>
</feature>
<protein>
    <submittedName>
        <fullName evidence="4">Restriction endonuclease</fullName>
    </submittedName>
</protein>
<dbReference type="Pfam" id="PF14338">
    <property type="entry name" value="Mrr_N"/>
    <property type="match status" value="1"/>
</dbReference>
<dbReference type="Gene3D" id="3.40.1350.10">
    <property type="match status" value="1"/>
</dbReference>
<evidence type="ECO:0000256" key="1">
    <source>
        <dbReference type="SAM" id="MobiDB-lite"/>
    </source>
</evidence>
<name>A0A3S2Y095_9PROT</name>
<feature type="domain" description="Restriction endonuclease type IV Mrr" evidence="2">
    <location>
        <begin position="153"/>
        <end position="270"/>
    </location>
</feature>
<dbReference type="PANTHER" id="PTHR30015">
    <property type="entry name" value="MRR RESTRICTION SYSTEM PROTEIN"/>
    <property type="match status" value="1"/>
</dbReference>
<keyword evidence="4" id="KW-0378">Hydrolase</keyword>
<dbReference type="GO" id="GO:0003677">
    <property type="term" value="F:DNA binding"/>
    <property type="evidence" value="ECO:0007669"/>
    <property type="project" value="InterPro"/>
</dbReference>
<dbReference type="GO" id="GO:0015666">
    <property type="term" value="F:restriction endodeoxyribonuclease activity"/>
    <property type="evidence" value="ECO:0007669"/>
    <property type="project" value="TreeGrafter"/>
</dbReference>
<dbReference type="InterPro" id="IPR011335">
    <property type="entry name" value="Restrct_endonuc-II-like"/>
</dbReference>
<dbReference type="GO" id="GO:0009307">
    <property type="term" value="P:DNA restriction-modification system"/>
    <property type="evidence" value="ECO:0007669"/>
    <property type="project" value="InterPro"/>
</dbReference>
<comment type="caution">
    <text evidence="4">The sequence shown here is derived from an EMBL/GenBank/DDBJ whole genome shotgun (WGS) entry which is preliminary data.</text>
</comment>
<dbReference type="InterPro" id="IPR025745">
    <property type="entry name" value="Mrr-like_N_dom"/>
</dbReference>
<dbReference type="InterPro" id="IPR011856">
    <property type="entry name" value="tRNA_endonuc-like_dom_sf"/>
</dbReference>
<organism evidence="4 5">
    <name type="scientific">Hwanghaeella grinnelliae</name>
    <dbReference type="NCBI Taxonomy" id="2500179"/>
    <lineage>
        <taxon>Bacteria</taxon>
        <taxon>Pseudomonadati</taxon>
        <taxon>Pseudomonadota</taxon>
        <taxon>Alphaproteobacteria</taxon>
        <taxon>Rhodospirillales</taxon>
        <taxon>Rhodospirillaceae</taxon>
        <taxon>Hwanghaeella</taxon>
    </lineage>
</organism>
<gene>
    <name evidence="4" type="ORF">EOI86_22745</name>
</gene>
<evidence type="ECO:0000259" key="2">
    <source>
        <dbReference type="Pfam" id="PF04471"/>
    </source>
</evidence>
<accession>A0A3S2Y095</accession>
<proteinExistence type="predicted"/>
<evidence type="ECO:0000313" key="4">
    <source>
        <dbReference type="EMBL" id="RVU33948.1"/>
    </source>
</evidence>
<keyword evidence="4" id="KW-0255">Endonuclease</keyword>
<evidence type="ECO:0000259" key="3">
    <source>
        <dbReference type="Pfam" id="PF14338"/>
    </source>
</evidence>